<dbReference type="InterPro" id="IPR036291">
    <property type="entry name" value="NAD(P)-bd_dom_sf"/>
</dbReference>
<dbReference type="InterPro" id="IPR003462">
    <property type="entry name" value="ODC_Mu_crystall"/>
</dbReference>
<dbReference type="Gene3D" id="3.40.50.720">
    <property type="entry name" value="NAD(P)-binding Rossmann-like Domain"/>
    <property type="match status" value="1"/>
</dbReference>
<sequence length="329" mass="34735">MLTLSAEETRNALPYDRLIEALRSMFKAGCVMPLRHHHQMEVPGEAEATLLLMPAWVPGAYSGVKIVNVMPGNSERGLPAVAAQYLLSHGRTGEMLALVDGGELTARRTAAASALAADYLARKDASHLVIAGTGRVAVSLAAAHKAVRPISKVTVWGRSLAKAELAASDIAQTCGVEALASTDLQSAVQAADIVSAATLSQDPLIQGSWLQPGTHVDLIGAFRPDMRESDDEAVRRSSVFADTREGASKEGGDLAQPLKSGVLQPKDVLADLYDLCRNDHLGRRSGDEITLFKSVGAALEDLAGAVLAYETVVSERGQLGLNMRGAKAH</sequence>
<dbReference type="PANTHER" id="PTHR13812">
    <property type="entry name" value="KETIMINE REDUCTASE MU-CRYSTALLIN"/>
    <property type="match status" value="1"/>
</dbReference>
<dbReference type="PIRSF" id="PIRSF001439">
    <property type="entry name" value="CryM"/>
    <property type="match status" value="1"/>
</dbReference>
<dbReference type="RefSeq" id="WP_073015420.1">
    <property type="nucleotide sequence ID" value="NZ_FRBW01000007.1"/>
</dbReference>
<dbReference type="GO" id="GO:0019752">
    <property type="term" value="P:carboxylic acid metabolic process"/>
    <property type="evidence" value="ECO:0007669"/>
    <property type="project" value="UniProtKB-ARBA"/>
</dbReference>
<evidence type="ECO:0000313" key="2">
    <source>
        <dbReference type="EMBL" id="SHN14595.1"/>
    </source>
</evidence>
<reference evidence="2 3" key="1">
    <citation type="submission" date="2016-11" db="EMBL/GenBank/DDBJ databases">
        <authorList>
            <person name="Jaros S."/>
            <person name="Januszkiewicz K."/>
            <person name="Wedrychowicz H."/>
        </authorList>
    </citation>
    <scope>NUCLEOTIDE SEQUENCE [LARGE SCALE GENOMIC DNA]</scope>
    <source>
        <strain evidence="2 3">DSM 22153</strain>
    </source>
</reference>
<dbReference type="STRING" id="735517.SAMN05444272_4287"/>
<evidence type="ECO:0000256" key="1">
    <source>
        <dbReference type="ARBA" id="ARBA00008903"/>
    </source>
</evidence>
<dbReference type="EMBL" id="FRBW01000007">
    <property type="protein sequence ID" value="SHN14595.1"/>
    <property type="molecule type" value="Genomic_DNA"/>
</dbReference>
<evidence type="ECO:0000313" key="3">
    <source>
        <dbReference type="Proteomes" id="UP000186002"/>
    </source>
</evidence>
<dbReference type="Gene3D" id="3.30.1780.10">
    <property type="entry name" value="ornithine cyclodeaminase, domain 1"/>
    <property type="match status" value="1"/>
</dbReference>
<dbReference type="AlphaFoldDB" id="A0A1M7PCJ7"/>
<name>A0A1M7PCJ7_9HYPH</name>
<dbReference type="GO" id="GO:0016491">
    <property type="term" value="F:oxidoreductase activity"/>
    <property type="evidence" value="ECO:0007669"/>
    <property type="project" value="UniProtKB-ARBA"/>
</dbReference>
<dbReference type="PANTHER" id="PTHR13812:SF19">
    <property type="entry name" value="KETIMINE REDUCTASE MU-CRYSTALLIN"/>
    <property type="match status" value="1"/>
</dbReference>
<keyword evidence="3" id="KW-1185">Reference proteome</keyword>
<dbReference type="Pfam" id="PF02423">
    <property type="entry name" value="OCD_Mu_crystall"/>
    <property type="match status" value="1"/>
</dbReference>
<protein>
    <submittedName>
        <fullName evidence="2">Ornithine cyclodeaminase</fullName>
    </submittedName>
</protein>
<comment type="similarity">
    <text evidence="1">Belongs to the ornithine cyclodeaminase/mu-crystallin family.</text>
</comment>
<organism evidence="2 3">
    <name type="scientific">Roseibium suaedae</name>
    <dbReference type="NCBI Taxonomy" id="735517"/>
    <lineage>
        <taxon>Bacteria</taxon>
        <taxon>Pseudomonadati</taxon>
        <taxon>Pseudomonadota</taxon>
        <taxon>Alphaproteobacteria</taxon>
        <taxon>Hyphomicrobiales</taxon>
        <taxon>Stappiaceae</taxon>
        <taxon>Roseibium</taxon>
    </lineage>
</organism>
<dbReference type="FunFam" id="3.40.50.720:FF:000311">
    <property type="entry name" value="Ornithine cyclodeaminase"/>
    <property type="match status" value="1"/>
</dbReference>
<proteinExistence type="inferred from homology"/>
<gene>
    <name evidence="2" type="ORF">SAMN05444272_4287</name>
</gene>
<dbReference type="Proteomes" id="UP000186002">
    <property type="component" value="Unassembled WGS sequence"/>
</dbReference>
<accession>A0A1M7PCJ7</accession>
<dbReference type="GO" id="GO:0005737">
    <property type="term" value="C:cytoplasm"/>
    <property type="evidence" value="ECO:0007669"/>
    <property type="project" value="TreeGrafter"/>
</dbReference>
<dbReference type="InterPro" id="IPR023401">
    <property type="entry name" value="ODC_N"/>
</dbReference>
<dbReference type="SUPFAM" id="SSF51735">
    <property type="entry name" value="NAD(P)-binding Rossmann-fold domains"/>
    <property type="match status" value="1"/>
</dbReference>
<dbReference type="NCBIfam" id="NF004793">
    <property type="entry name" value="PRK06141.1"/>
    <property type="match status" value="1"/>
</dbReference>
<dbReference type="OrthoDB" id="9785971at2"/>